<dbReference type="GO" id="GO:0031956">
    <property type="term" value="F:medium-chain fatty acid-CoA ligase activity"/>
    <property type="evidence" value="ECO:0007669"/>
    <property type="project" value="TreeGrafter"/>
</dbReference>
<dbReference type="EMBL" id="AP018248">
    <property type="protein sequence ID" value="BAY99624.1"/>
    <property type="molecule type" value="Genomic_DNA"/>
</dbReference>
<evidence type="ECO:0000256" key="7">
    <source>
        <dbReference type="ARBA" id="ARBA00022840"/>
    </source>
</evidence>
<protein>
    <submittedName>
        <fullName evidence="9">AMP-binding enzyme domain protein</fullName>
    </submittedName>
</protein>
<evidence type="ECO:0000256" key="5">
    <source>
        <dbReference type="ARBA" id="ARBA00022598"/>
    </source>
</evidence>
<dbReference type="Pfam" id="PF00975">
    <property type="entry name" value="Thioesterase"/>
    <property type="match status" value="1"/>
</dbReference>
<evidence type="ECO:0000313" key="10">
    <source>
        <dbReference type="Proteomes" id="UP000218785"/>
    </source>
</evidence>
<keyword evidence="7" id="KW-0067">ATP-binding</keyword>
<accession>A0A1Z4N1P7</accession>
<dbReference type="GO" id="GO:0031177">
    <property type="term" value="F:phosphopantetheine binding"/>
    <property type="evidence" value="ECO:0007669"/>
    <property type="project" value="InterPro"/>
</dbReference>
<evidence type="ECO:0000256" key="2">
    <source>
        <dbReference type="ARBA" id="ARBA00006432"/>
    </source>
</evidence>
<feature type="domain" description="Carrier" evidence="8">
    <location>
        <begin position="530"/>
        <end position="605"/>
    </location>
</feature>
<evidence type="ECO:0000256" key="6">
    <source>
        <dbReference type="ARBA" id="ARBA00022741"/>
    </source>
</evidence>
<dbReference type="InterPro" id="IPR042099">
    <property type="entry name" value="ANL_N_sf"/>
</dbReference>
<evidence type="ECO:0000256" key="4">
    <source>
        <dbReference type="ARBA" id="ARBA00022553"/>
    </source>
</evidence>
<dbReference type="Proteomes" id="UP000218785">
    <property type="component" value="Chromosome"/>
</dbReference>
<reference evidence="9 10" key="1">
    <citation type="submission" date="2017-06" db="EMBL/GenBank/DDBJ databases">
        <title>Genome sequencing of cyanobaciteial culture collection at National Institute for Environmental Studies (NIES).</title>
        <authorList>
            <person name="Hirose Y."/>
            <person name="Shimura Y."/>
            <person name="Fujisawa T."/>
            <person name="Nakamura Y."/>
            <person name="Kawachi M."/>
        </authorList>
    </citation>
    <scope>NUCLEOTIDE SEQUENCE [LARGE SCALE GENOMIC DNA]</scope>
    <source>
        <strain evidence="9 10">NIES-37</strain>
    </source>
</reference>
<evidence type="ECO:0000256" key="1">
    <source>
        <dbReference type="ARBA" id="ARBA00001957"/>
    </source>
</evidence>
<dbReference type="SUPFAM" id="SSF56801">
    <property type="entry name" value="Acetyl-CoA synthetase-like"/>
    <property type="match status" value="1"/>
</dbReference>
<dbReference type="Pfam" id="PF00550">
    <property type="entry name" value="PP-binding"/>
    <property type="match status" value="1"/>
</dbReference>
<dbReference type="SUPFAM" id="SSF53474">
    <property type="entry name" value="alpha/beta-Hydrolases"/>
    <property type="match status" value="1"/>
</dbReference>
<dbReference type="InterPro" id="IPR000873">
    <property type="entry name" value="AMP-dep_synth/lig_dom"/>
</dbReference>
<dbReference type="GO" id="GO:0005524">
    <property type="term" value="F:ATP binding"/>
    <property type="evidence" value="ECO:0007669"/>
    <property type="project" value="UniProtKB-KW"/>
</dbReference>
<keyword evidence="5" id="KW-0436">Ligase</keyword>
<dbReference type="InterPro" id="IPR045310">
    <property type="entry name" value="Pcs60-like"/>
</dbReference>
<sequence length="881" mass="96478">MAIQDLQDRATSIFGTSTNLTIEQLIIDGVRQNPGARAIAAPARLPLTYARLYEHLQDIRTTLNTLGLGVGDRVAIVLPNGPEMATAFLTVAACATSAPLNPAYSAEQFEFYLDDLNAKALIVQSGIDSIVREVAAARNLPIIELTPKLEAEAGIFELSGETHLPPIKPTHSKNEDTALVLHTSGTTVRPKIVPLTQANLYIAADIIKKALELEPNDCCLNVMPLFHVQGLFISILSSIAAGGSVACAPGFDSLQFFDWLQNLQVTWYSSVPTIHQAVLNAATQNNIKNIPKLRFIRSGGAALPRPVMRAIEELFQAPILEGYGMTETGCIITLNPLPPRQRKPGSVGIATGMKLGIMDATGNLLPPHEIGEIVVQGGHVMHGYENNPVANQNSFLNGWFRSGDQGYLDDEGYLFLTGRLKEQINRGGEKIAPREIDDILLEHPAVAQAVAFAVPHPTLGEDLAAAIVLHPNVTITDKELREFVATKLAGFKVPNQILFVEDIPKGSTGKLQRIGLAKKLQKELKTNFVAPRTELETALAQIWAEVLNLQQVGIYDNFFALGGDSLLAVTLFNKIEQKLGYSLPLSTLVPAPTIEQFAAVLSQAKSAVSSSSLVAIHPQGSRPPLFLVHAVWGNVLLYRDFARYLHPEQPVYALQAKGLDGQQAPITDLRQMAANYIQEIRQMQPHGPYYLGGYSFGGIIGFEMAQQLQAQGEEIALVAIFDVSSPGYAKPIPNSHEANFFHLRKLLNLNIQDQLTYVWERLAWHFQIGKMSMFYKFYLRYLKRSLPDLRLLEVASANNKAGKTYIPSIYPDQVTLFRASQQNVGLDVDPELGWGKLAAGGVELYDVPGSHASLISEPHVQVLAKKFQVCLDRAQFKIRGS</sequence>
<dbReference type="FunFam" id="1.10.1200.10:FF:000005">
    <property type="entry name" value="Nonribosomal peptide synthetase 1"/>
    <property type="match status" value="1"/>
</dbReference>
<dbReference type="Gene3D" id="3.40.50.1820">
    <property type="entry name" value="alpha/beta hydrolase"/>
    <property type="match status" value="1"/>
</dbReference>
<dbReference type="Pfam" id="PF13193">
    <property type="entry name" value="AMP-binding_C"/>
    <property type="match status" value="1"/>
</dbReference>
<dbReference type="InterPro" id="IPR009081">
    <property type="entry name" value="PP-bd_ACP"/>
</dbReference>
<dbReference type="SUPFAM" id="SSF47336">
    <property type="entry name" value="ACP-like"/>
    <property type="match status" value="1"/>
</dbReference>
<dbReference type="InterPro" id="IPR001031">
    <property type="entry name" value="Thioesterase"/>
</dbReference>
<dbReference type="PANTHER" id="PTHR43201:SF5">
    <property type="entry name" value="MEDIUM-CHAIN ACYL-COA LIGASE ACSF2, MITOCHONDRIAL"/>
    <property type="match status" value="1"/>
</dbReference>
<keyword evidence="6" id="KW-0547">Nucleotide-binding</keyword>
<comment type="cofactor">
    <cofactor evidence="1">
        <name>pantetheine 4'-phosphate</name>
        <dbReference type="ChEBI" id="CHEBI:47942"/>
    </cofactor>
</comment>
<keyword evidence="10" id="KW-1185">Reference proteome</keyword>
<dbReference type="AlphaFoldDB" id="A0A1Z4N1P7"/>
<dbReference type="PROSITE" id="PS50075">
    <property type="entry name" value="CARRIER"/>
    <property type="match status" value="1"/>
</dbReference>
<dbReference type="Gene3D" id="1.10.1200.10">
    <property type="entry name" value="ACP-like"/>
    <property type="match status" value="1"/>
</dbReference>
<dbReference type="Gene3D" id="3.40.50.12780">
    <property type="entry name" value="N-terminal domain of ligase-like"/>
    <property type="match status" value="1"/>
</dbReference>
<dbReference type="SMART" id="SM00823">
    <property type="entry name" value="PKS_PP"/>
    <property type="match status" value="1"/>
</dbReference>
<dbReference type="PANTHER" id="PTHR43201">
    <property type="entry name" value="ACYL-COA SYNTHETASE"/>
    <property type="match status" value="1"/>
</dbReference>
<dbReference type="Gene3D" id="3.30.300.30">
    <property type="match status" value="1"/>
</dbReference>
<organism evidence="9 10">
    <name type="scientific">Tolypothrix tenuis PCC 7101</name>
    <dbReference type="NCBI Taxonomy" id="231146"/>
    <lineage>
        <taxon>Bacteria</taxon>
        <taxon>Bacillati</taxon>
        <taxon>Cyanobacteriota</taxon>
        <taxon>Cyanophyceae</taxon>
        <taxon>Nostocales</taxon>
        <taxon>Tolypothrichaceae</taxon>
        <taxon>Tolypothrix</taxon>
    </lineage>
</organism>
<dbReference type="GO" id="GO:0006631">
    <property type="term" value="P:fatty acid metabolic process"/>
    <property type="evidence" value="ECO:0007669"/>
    <property type="project" value="TreeGrafter"/>
</dbReference>
<proteinExistence type="inferred from homology"/>
<comment type="similarity">
    <text evidence="2">Belongs to the ATP-dependent AMP-binding enzyme family.</text>
</comment>
<evidence type="ECO:0000259" key="8">
    <source>
        <dbReference type="PROSITE" id="PS50075"/>
    </source>
</evidence>
<name>A0A1Z4N1P7_9CYAN</name>
<dbReference type="KEGG" id="ttq:NIES37_36070"/>
<dbReference type="InterPro" id="IPR025110">
    <property type="entry name" value="AMP-bd_C"/>
</dbReference>
<evidence type="ECO:0000256" key="3">
    <source>
        <dbReference type="ARBA" id="ARBA00022450"/>
    </source>
</evidence>
<dbReference type="InterPro" id="IPR036736">
    <property type="entry name" value="ACP-like_sf"/>
</dbReference>
<dbReference type="InterPro" id="IPR020806">
    <property type="entry name" value="PKS_PP-bd"/>
</dbReference>
<keyword evidence="3" id="KW-0596">Phosphopantetheine</keyword>
<dbReference type="InterPro" id="IPR029058">
    <property type="entry name" value="AB_hydrolase_fold"/>
</dbReference>
<dbReference type="InterPro" id="IPR045851">
    <property type="entry name" value="AMP-bd_C_sf"/>
</dbReference>
<dbReference type="CDD" id="cd05926">
    <property type="entry name" value="FACL_fum10p_like"/>
    <property type="match status" value="1"/>
</dbReference>
<gene>
    <name evidence="9" type="ORF">NIES37_36070</name>
</gene>
<keyword evidence="4" id="KW-0597">Phosphoprotein</keyword>
<evidence type="ECO:0000313" key="9">
    <source>
        <dbReference type="EMBL" id="BAY99624.1"/>
    </source>
</evidence>
<dbReference type="Pfam" id="PF00501">
    <property type="entry name" value="AMP-binding"/>
    <property type="match status" value="1"/>
</dbReference>
<dbReference type="RefSeq" id="WP_190445917.1">
    <property type="nucleotide sequence ID" value="NZ_CAWNJS010000001.1"/>
</dbReference>